<proteinExistence type="predicted"/>
<dbReference type="Proteomes" id="UP000616114">
    <property type="component" value="Unassembled WGS sequence"/>
</dbReference>
<protein>
    <submittedName>
        <fullName evidence="5">Pyruvate dehydrogenase E1 component subunit alpha</fullName>
    </submittedName>
</protein>
<dbReference type="GO" id="GO:0000287">
    <property type="term" value="F:magnesium ion binding"/>
    <property type="evidence" value="ECO:0007669"/>
    <property type="project" value="UniProtKB-ARBA"/>
</dbReference>
<feature type="domain" description="Dehydrogenase E1 component" evidence="4">
    <location>
        <begin position="56"/>
        <end position="334"/>
    </location>
</feature>
<evidence type="ECO:0000313" key="6">
    <source>
        <dbReference type="Proteomes" id="UP000616114"/>
    </source>
</evidence>
<sequence length="386" mass="42254">MASPTHVGGGVNVDDLPHVDQPMIQMLTPEGKRVPGGEYERFAEDLDDEMLRLMYRDMTLSRRVDAEGTALQRQGQLGLWVPLLGQEAAQIGLGRATRPQDFIFPSYREHGLALTRGVPPETLLGIFRGVSHSGWDPQAHNLHPYAIVIGAQTLHAVGYAMGVQLDGDIATGDQDRDTATIACFGDGATSQGEVSEALTFAGTYNAPVLFFLQNNQWAISEPTTVQTKAPLHTRGVGFGVPGVRVDGNDVIATYAVARAGLDSIRAGNGPLLLEAYTYRMGAHTTADDPTKYRSDAETENWRAKDPIRRLRRYLLESEMADQEFFDGVDAEADELAAGLRKACVEMPDPDPQEMFSHVYSHEHALVSEESAWHAQYEASFAEAEAR</sequence>
<evidence type="ECO:0000259" key="4">
    <source>
        <dbReference type="Pfam" id="PF00676"/>
    </source>
</evidence>
<dbReference type="InterPro" id="IPR029061">
    <property type="entry name" value="THDP-binding"/>
</dbReference>
<accession>A0A8J2XLU4</accession>
<gene>
    <name evidence="5" type="primary">pdhA</name>
    <name evidence="5" type="ORF">GCM10011333_31040</name>
</gene>
<keyword evidence="5" id="KW-0670">Pyruvate</keyword>
<dbReference type="InterPro" id="IPR001017">
    <property type="entry name" value="DH_E1"/>
</dbReference>
<dbReference type="Pfam" id="PF00676">
    <property type="entry name" value="E1_dh"/>
    <property type="match status" value="1"/>
</dbReference>
<keyword evidence="2" id="KW-0560">Oxidoreductase</keyword>
<dbReference type="CDD" id="cd02000">
    <property type="entry name" value="TPP_E1_PDC_ADC_BCADC"/>
    <property type="match status" value="1"/>
</dbReference>
<comment type="caution">
    <text evidence="5">The sequence shown here is derived from an EMBL/GenBank/DDBJ whole genome shotgun (WGS) entry which is preliminary data.</text>
</comment>
<dbReference type="Gene3D" id="3.40.50.970">
    <property type="match status" value="1"/>
</dbReference>
<keyword evidence="3" id="KW-0786">Thiamine pyrophosphate</keyword>
<dbReference type="NCBIfam" id="TIGR03181">
    <property type="entry name" value="PDH_E1_alph_x"/>
    <property type="match status" value="1"/>
</dbReference>
<keyword evidence="6" id="KW-1185">Reference proteome</keyword>
<evidence type="ECO:0000256" key="3">
    <source>
        <dbReference type="ARBA" id="ARBA00023052"/>
    </source>
</evidence>
<dbReference type="PANTHER" id="PTHR43380:SF1">
    <property type="entry name" value="2-OXOISOVALERATE DEHYDROGENASE SUBUNIT ALPHA, MITOCHONDRIAL"/>
    <property type="match status" value="1"/>
</dbReference>
<dbReference type="GO" id="GO:0016624">
    <property type="term" value="F:oxidoreductase activity, acting on the aldehyde or oxo group of donors, disulfide as acceptor"/>
    <property type="evidence" value="ECO:0007669"/>
    <property type="project" value="InterPro"/>
</dbReference>
<dbReference type="AlphaFoldDB" id="A0A8J2XLU4"/>
<reference evidence="5" key="1">
    <citation type="journal article" date="2014" name="Int. J. Syst. Evol. Microbiol.">
        <title>Complete genome sequence of Corynebacterium casei LMG S-19264T (=DSM 44701T), isolated from a smear-ripened cheese.</title>
        <authorList>
            <consortium name="US DOE Joint Genome Institute (JGI-PGF)"/>
            <person name="Walter F."/>
            <person name="Albersmeier A."/>
            <person name="Kalinowski J."/>
            <person name="Ruckert C."/>
        </authorList>
    </citation>
    <scope>NUCLEOTIDE SEQUENCE</scope>
    <source>
        <strain evidence="5">CGMCC 1.12785</strain>
    </source>
</reference>
<reference evidence="5" key="2">
    <citation type="submission" date="2020-09" db="EMBL/GenBank/DDBJ databases">
        <authorList>
            <person name="Sun Q."/>
            <person name="Zhou Y."/>
        </authorList>
    </citation>
    <scope>NUCLEOTIDE SEQUENCE</scope>
    <source>
        <strain evidence="5">CGMCC 1.12785</strain>
    </source>
</reference>
<dbReference type="SUPFAM" id="SSF52518">
    <property type="entry name" value="Thiamin diphosphate-binding fold (THDP-binding)"/>
    <property type="match status" value="1"/>
</dbReference>
<dbReference type="InterPro" id="IPR017596">
    <property type="entry name" value="PdhA/BkdA"/>
</dbReference>
<organism evidence="5 6">
    <name type="scientific">Sediminivirga luteola</name>
    <dbReference type="NCBI Taxonomy" id="1774748"/>
    <lineage>
        <taxon>Bacteria</taxon>
        <taxon>Bacillati</taxon>
        <taxon>Actinomycetota</taxon>
        <taxon>Actinomycetes</taxon>
        <taxon>Micrococcales</taxon>
        <taxon>Brevibacteriaceae</taxon>
        <taxon>Sediminivirga</taxon>
    </lineage>
</organism>
<dbReference type="EMBL" id="BMFY01000017">
    <property type="protein sequence ID" value="GGA25879.1"/>
    <property type="molecule type" value="Genomic_DNA"/>
</dbReference>
<name>A0A8J2XLU4_9MICO</name>
<dbReference type="GO" id="GO:0009083">
    <property type="term" value="P:branched-chain amino acid catabolic process"/>
    <property type="evidence" value="ECO:0007669"/>
    <property type="project" value="TreeGrafter"/>
</dbReference>
<comment type="cofactor">
    <cofactor evidence="1">
        <name>thiamine diphosphate</name>
        <dbReference type="ChEBI" id="CHEBI:58937"/>
    </cofactor>
</comment>
<dbReference type="InterPro" id="IPR050771">
    <property type="entry name" value="Alpha-ketoacid_DH_E1_comp"/>
</dbReference>
<evidence type="ECO:0000313" key="5">
    <source>
        <dbReference type="EMBL" id="GGA25879.1"/>
    </source>
</evidence>
<dbReference type="PANTHER" id="PTHR43380">
    <property type="entry name" value="2-OXOISOVALERATE DEHYDROGENASE SUBUNIT ALPHA, MITOCHONDRIAL"/>
    <property type="match status" value="1"/>
</dbReference>
<evidence type="ECO:0000256" key="1">
    <source>
        <dbReference type="ARBA" id="ARBA00001964"/>
    </source>
</evidence>
<evidence type="ECO:0000256" key="2">
    <source>
        <dbReference type="ARBA" id="ARBA00023002"/>
    </source>
</evidence>